<dbReference type="GO" id="GO:0008017">
    <property type="term" value="F:microtubule binding"/>
    <property type="evidence" value="ECO:0007669"/>
    <property type="project" value="InterPro"/>
</dbReference>
<dbReference type="GO" id="GO:0007018">
    <property type="term" value="P:microtubule-based movement"/>
    <property type="evidence" value="ECO:0007669"/>
    <property type="project" value="InterPro"/>
</dbReference>
<evidence type="ECO:0000256" key="4">
    <source>
        <dbReference type="ARBA" id="ARBA00022701"/>
    </source>
</evidence>
<dbReference type="PANTHER" id="PTHR47972:SF45">
    <property type="entry name" value="PROTEIN CLARET SEGREGATIONAL"/>
    <property type="match status" value="1"/>
</dbReference>
<evidence type="ECO:0000256" key="7">
    <source>
        <dbReference type="ARBA" id="ARBA00023054"/>
    </source>
</evidence>
<evidence type="ECO:0000256" key="9">
    <source>
        <dbReference type="ARBA" id="ARBA00023212"/>
    </source>
</evidence>
<feature type="compositionally biased region" description="Pro residues" evidence="13">
    <location>
        <begin position="48"/>
        <end position="58"/>
    </location>
</feature>
<dbReference type="InterPro" id="IPR027640">
    <property type="entry name" value="Kinesin-like_fam"/>
</dbReference>
<keyword evidence="16" id="KW-1185">Reference proteome</keyword>
<evidence type="ECO:0000313" key="15">
    <source>
        <dbReference type="Ensembl" id="ENSPCEP00000021172.1"/>
    </source>
</evidence>
<feature type="compositionally biased region" description="Basic and acidic residues" evidence="13">
    <location>
        <begin position="1"/>
        <end position="10"/>
    </location>
</feature>
<dbReference type="InterPro" id="IPR027417">
    <property type="entry name" value="P-loop_NTPase"/>
</dbReference>
<dbReference type="Pfam" id="PF00225">
    <property type="entry name" value="Kinesin"/>
    <property type="match status" value="1"/>
</dbReference>
<keyword evidence="4 11" id="KW-0493">Microtubule</keyword>
<evidence type="ECO:0000256" key="2">
    <source>
        <dbReference type="ARBA" id="ARBA00010899"/>
    </source>
</evidence>
<keyword evidence="7 12" id="KW-0175">Coiled coil</keyword>
<protein>
    <recommendedName>
        <fullName evidence="11">Kinesin-like protein</fullName>
    </recommendedName>
</protein>
<evidence type="ECO:0000256" key="1">
    <source>
        <dbReference type="ARBA" id="ARBA00004245"/>
    </source>
</evidence>
<evidence type="ECO:0000256" key="12">
    <source>
        <dbReference type="SAM" id="Coils"/>
    </source>
</evidence>
<evidence type="ECO:0000256" key="10">
    <source>
        <dbReference type="PROSITE-ProRule" id="PRU00283"/>
    </source>
</evidence>
<sequence>MYPFCREKRGTISPTMDPPIALSLPLPIHPDPDPTTWLSPALPHQTPRTPPWGSPPAHPSWQRPASPSHAGRCPASRPTPGPAMASAARSPLKEQKGNTEGQQGPAEGKPLSHLPLPGLRPKRGPSDENQPPAQQKRARGLPVPVRRVAASIATTRSTASAAAAVPRPQRAGRRASLRAGLTVPAASIAEVIRRPVPVAVAPKIAAPAPAAGNDGKKRAAWDLKGQLSDMRAKMCSYKDKVQRLEGENQQLSRQLQEQVVQSQELRSQVSTLSSALHTCQEQSQRRLHEVMELSDLKEQLEEQVTNHRRTIRELERIKQDLSALLETREVKLKLAEEGLAQRECVNEELRGQVTAQLQIMTQQEERLHQLEMERRRLHNLVQELKGNIRVFCRVRPLLAWEKKMQKGMEHLHFPPQDNKALVLSKVEESHVGRDRKGDVKYDFSFDRVFSPACSQEEVFEEIALLVQSALDGYHVCIFAYGQTGSGKTYTMEGPDDMRPETMGMIPRAVQQVFQGARELESKGWQYRFTANFLEIYNESLRDLLVGRPERGAELEIKRVSQSSEELHVPNLHYVSVDSEDEVLKLLQTAKANRSVAKTALNDHSSRSHSLFQLRIEGWNPSRDLHSASVLSLVDLAGSERLDKSLSKGERLRETQAINTSLSTLGLVIMALSNKEPHIPYRNSKLTYLLQNSLGGNSKMLMFVNISPLEENLTESLNSLRFASKVNECVIGTAHTNRK</sequence>
<dbReference type="FunFam" id="3.40.850.10:FF:000046">
    <property type="entry name" value="Kinesin-like protein"/>
    <property type="match status" value="1"/>
</dbReference>
<dbReference type="Proteomes" id="UP000694393">
    <property type="component" value="Unplaced"/>
</dbReference>
<dbReference type="GO" id="GO:0005524">
    <property type="term" value="F:ATP binding"/>
    <property type="evidence" value="ECO:0007669"/>
    <property type="project" value="UniProtKB-UniRule"/>
</dbReference>
<feature type="region of interest" description="Disordered" evidence="13">
    <location>
        <begin position="1"/>
        <end position="142"/>
    </location>
</feature>
<evidence type="ECO:0000256" key="6">
    <source>
        <dbReference type="ARBA" id="ARBA00022840"/>
    </source>
</evidence>
<accession>A0A8C8SJN1</accession>
<dbReference type="CDD" id="cd01366">
    <property type="entry name" value="KISc_C_terminal"/>
    <property type="match status" value="1"/>
</dbReference>
<dbReference type="GO" id="GO:0003777">
    <property type="term" value="F:microtubule motor activity"/>
    <property type="evidence" value="ECO:0007669"/>
    <property type="project" value="InterPro"/>
</dbReference>
<organism evidence="15 16">
    <name type="scientific">Pelusios castaneus</name>
    <name type="common">West African mud turtle</name>
    <dbReference type="NCBI Taxonomy" id="367368"/>
    <lineage>
        <taxon>Eukaryota</taxon>
        <taxon>Metazoa</taxon>
        <taxon>Chordata</taxon>
        <taxon>Craniata</taxon>
        <taxon>Vertebrata</taxon>
        <taxon>Euteleostomi</taxon>
        <taxon>Archelosauria</taxon>
        <taxon>Testudinata</taxon>
        <taxon>Testudines</taxon>
        <taxon>Pleurodira</taxon>
        <taxon>Pelomedusidae</taxon>
        <taxon>Pelusios</taxon>
    </lineage>
</organism>
<feature type="coiled-coil region" evidence="12">
    <location>
        <begin position="241"/>
        <end position="331"/>
    </location>
</feature>
<evidence type="ECO:0000256" key="3">
    <source>
        <dbReference type="ARBA" id="ARBA00022490"/>
    </source>
</evidence>
<evidence type="ECO:0000313" key="16">
    <source>
        <dbReference type="Proteomes" id="UP000694393"/>
    </source>
</evidence>
<dbReference type="InterPro" id="IPR019821">
    <property type="entry name" value="Kinesin_motor_CS"/>
</dbReference>
<keyword evidence="9" id="KW-0206">Cytoskeleton</keyword>
<keyword evidence="3" id="KW-0963">Cytoplasm</keyword>
<evidence type="ECO:0000256" key="8">
    <source>
        <dbReference type="ARBA" id="ARBA00023175"/>
    </source>
</evidence>
<evidence type="ECO:0000256" key="13">
    <source>
        <dbReference type="SAM" id="MobiDB-lite"/>
    </source>
</evidence>
<proteinExistence type="inferred from homology"/>
<dbReference type="PROSITE" id="PS50067">
    <property type="entry name" value="KINESIN_MOTOR_2"/>
    <property type="match status" value="1"/>
</dbReference>
<dbReference type="PANTHER" id="PTHR47972">
    <property type="entry name" value="KINESIN-LIKE PROTEIN KLP-3"/>
    <property type="match status" value="1"/>
</dbReference>
<feature type="coiled-coil region" evidence="12">
    <location>
        <begin position="360"/>
        <end position="387"/>
    </location>
</feature>
<dbReference type="SMART" id="SM00129">
    <property type="entry name" value="KISc"/>
    <property type="match status" value="1"/>
</dbReference>
<feature type="domain" description="Kinesin motor" evidence="14">
    <location>
        <begin position="387"/>
        <end position="728"/>
    </location>
</feature>
<keyword evidence="5 10" id="KW-0547">Nucleotide-binding</keyword>
<comment type="subcellular location">
    <subcellularLocation>
        <location evidence="1">Cytoplasm</location>
        <location evidence="1">Cytoskeleton</location>
    </subcellularLocation>
</comment>
<reference evidence="15" key="1">
    <citation type="submission" date="2025-08" db="UniProtKB">
        <authorList>
            <consortium name="Ensembl"/>
        </authorList>
    </citation>
    <scope>IDENTIFICATION</scope>
</reference>
<comment type="similarity">
    <text evidence="2">Belongs to the TRAFAC class myosin-kinesin ATPase superfamily. Kinesin family. KIN-14 subfamily.</text>
</comment>
<reference evidence="15" key="2">
    <citation type="submission" date="2025-09" db="UniProtKB">
        <authorList>
            <consortium name="Ensembl"/>
        </authorList>
    </citation>
    <scope>IDENTIFICATION</scope>
</reference>
<dbReference type="InterPro" id="IPR001752">
    <property type="entry name" value="Kinesin_motor_dom"/>
</dbReference>
<feature type="binding site" evidence="10">
    <location>
        <begin position="481"/>
        <end position="488"/>
    </location>
    <ligand>
        <name>ATP</name>
        <dbReference type="ChEBI" id="CHEBI:30616"/>
    </ligand>
</feature>
<keyword evidence="8 10" id="KW-0505">Motor protein</keyword>
<dbReference type="Ensembl" id="ENSPCET00000021905.1">
    <property type="protein sequence ID" value="ENSPCEP00000021172.1"/>
    <property type="gene ID" value="ENSPCEG00000016316.1"/>
</dbReference>
<dbReference type="AlphaFoldDB" id="A0A8C8SJN1"/>
<dbReference type="SUPFAM" id="SSF52540">
    <property type="entry name" value="P-loop containing nucleoside triphosphate hydrolases"/>
    <property type="match status" value="1"/>
</dbReference>
<dbReference type="SUPFAM" id="SSF90257">
    <property type="entry name" value="Myosin rod fragments"/>
    <property type="match status" value="1"/>
</dbReference>
<dbReference type="PRINTS" id="PR00380">
    <property type="entry name" value="KINESINHEAVY"/>
</dbReference>
<evidence type="ECO:0000256" key="11">
    <source>
        <dbReference type="RuleBase" id="RU000394"/>
    </source>
</evidence>
<keyword evidence="6 10" id="KW-0067">ATP-binding</keyword>
<dbReference type="GO" id="GO:0005874">
    <property type="term" value="C:microtubule"/>
    <property type="evidence" value="ECO:0007669"/>
    <property type="project" value="UniProtKB-KW"/>
</dbReference>
<name>A0A8C8SJN1_9SAUR</name>
<dbReference type="PROSITE" id="PS00411">
    <property type="entry name" value="KINESIN_MOTOR_1"/>
    <property type="match status" value="1"/>
</dbReference>
<evidence type="ECO:0000256" key="5">
    <source>
        <dbReference type="ARBA" id="ARBA00022741"/>
    </source>
</evidence>
<dbReference type="Gene3D" id="3.40.850.10">
    <property type="entry name" value="Kinesin motor domain"/>
    <property type="match status" value="1"/>
</dbReference>
<dbReference type="InterPro" id="IPR036961">
    <property type="entry name" value="Kinesin_motor_dom_sf"/>
</dbReference>
<evidence type="ECO:0000259" key="14">
    <source>
        <dbReference type="PROSITE" id="PS50067"/>
    </source>
</evidence>